<dbReference type="AlphaFoldDB" id="A0AAD9P1B3"/>
<sequence length="1112" mass="122688">MGIQDLQAFLESECPDACKPVDLLKISREFVGRPSKRRGPNRLCLVVDAESCLHRLYGGFYSDWACGGEWNRMRQFLTNLMRACQTANMELVVFFNGALEAHRMNEWAEVQMETKKNVGNVLRHVYNKATPPPKIWWIAPCALRIALRMALRQMGIPIACSMDDHQQEVIAYCRENNFHGLVAQDADYAVFDPPRYFSSDHLKLTYRGALDTVEYIMDEVAKALDLHPKRFCVLAALLGTHILPEMELAGFLCRICDLGDVRQVEKLTPKEKVSAVVTYVRSLPAIDDLDAIAKNIFSGTGAGLDEKVARFRQSVQYYVNGTQEGFLKYKPRPQTHVVVKQPGSYPNKDDKKQHTVNTEKVVAEVDVEAVGDTDGVMPKDEPEFTADSVYMEGSSGYSNGLDGVTGTPEIIIQPPGAADTDVDSKFEAPDAVKLENFSDDYNEIKEPDTVVKEEFDTITTVPNKPCPPVSSTPQIHWTLNAHKAAANKEANSMTPRPDGVKPLKVPHEIMRVASERHQKGLMSPWIYQLLSQREIKLSVILEDDSSRELPLAVDLFRPLRQRIYGILFDLTKQMVGWRKNLKNNNSGQYPTKPEVKVREWILPRGRDTHKPHFEMVDAEALEWLVPGIHRLWLGDVVEDKNRRLRALLTSLGCDVPMLLNTSHVPQHLLVMCCVLRYMLVCPGQRVLRRHELEAFLAAAVSPLLHDVEMMQEMKLPMLTVRGVQLAALFMQGVEHVVFANDACGAPIPWGACCPWLFFDGKLFHLKLLKADNGAPVIDLCDGQVEGVMRVERMRHAILQGLQPDVVFAKPILPLMPQMYPPQSHMNVRPAGALPSNIGRGGGGGRGRGLLGKCPMMFKKGNGPMDARGGQLQIAGIVVGNWGGNTQGTCRPGGRGTHVAPPPHVMSVGPRRNGGRSAMLSGQGMRGGYRRPGGIGYGPPPTQVSANQFYGNGYRGMRKKSKTTKGRGQAQGDITKVTLEQRTKTGSGGRGRGCTVENPSDGSTVLAISDLMKTEITATDADPSSDIEQGQSDTDIYEDAAEETVKIQIQTEIKAEIKTECDAEPSVNGMNGDVPFPCELSECKTVTVKVEPDSDGDTAIQAAETVVAEGLTS</sequence>
<dbReference type="CDD" id="cd18672">
    <property type="entry name" value="PIN_FAM120B-like"/>
    <property type="match status" value="1"/>
</dbReference>
<feature type="region of interest" description="Disordered" evidence="2">
    <location>
        <begin position="894"/>
        <end position="915"/>
    </location>
</feature>
<feature type="region of interest" description="Disordered" evidence="2">
    <location>
        <begin position="982"/>
        <end position="1001"/>
    </location>
</feature>
<evidence type="ECO:0000256" key="1">
    <source>
        <dbReference type="ARBA" id="ARBA00009495"/>
    </source>
</evidence>
<dbReference type="SUPFAM" id="SSF88723">
    <property type="entry name" value="PIN domain-like"/>
    <property type="match status" value="1"/>
</dbReference>
<dbReference type="Proteomes" id="UP001209878">
    <property type="component" value="Unassembled WGS sequence"/>
</dbReference>
<gene>
    <name evidence="3" type="ORF">NP493_212g08033</name>
</gene>
<proteinExistence type="inferred from homology"/>
<dbReference type="Gene3D" id="3.40.50.1010">
    <property type="entry name" value="5'-nuclease"/>
    <property type="match status" value="1"/>
</dbReference>
<protein>
    <recommendedName>
        <fullName evidence="5">Constitutive coactivator of PPAR-gamma-like protein 1 homolog</fullName>
    </recommendedName>
</protein>
<evidence type="ECO:0000313" key="4">
    <source>
        <dbReference type="Proteomes" id="UP001209878"/>
    </source>
</evidence>
<name>A0AAD9P1B3_RIDPI</name>
<comment type="caution">
    <text evidence="3">The sequence shown here is derived from an EMBL/GenBank/DDBJ whole genome shotgun (WGS) entry which is preliminary data.</text>
</comment>
<evidence type="ECO:0000313" key="3">
    <source>
        <dbReference type="EMBL" id="KAK2186176.1"/>
    </source>
</evidence>
<keyword evidence="4" id="KW-1185">Reference proteome</keyword>
<comment type="similarity">
    <text evidence="1">Belongs to the constitutive coactivator of PPAR-gamma family.</text>
</comment>
<dbReference type="PANTHER" id="PTHR15976:SF16">
    <property type="entry name" value="ASTEROID DOMAIN-CONTAINING PROTEIN"/>
    <property type="match status" value="1"/>
</dbReference>
<dbReference type="PANTHER" id="PTHR15976">
    <property type="entry name" value="CONSTITUTIVE COACTIVATOR OF PEROXISOME PROLIFERATOR-ACTIVATED RECEPTOR GAMMA"/>
    <property type="match status" value="1"/>
</dbReference>
<dbReference type="FunFam" id="3.40.50.1010:FF:000009">
    <property type="entry name" value="Constitutive coactivator of PPAR-gamma-like protein 1"/>
    <property type="match status" value="1"/>
</dbReference>
<evidence type="ECO:0000256" key="2">
    <source>
        <dbReference type="SAM" id="MobiDB-lite"/>
    </source>
</evidence>
<dbReference type="GO" id="GO:0005634">
    <property type="term" value="C:nucleus"/>
    <property type="evidence" value="ECO:0007669"/>
    <property type="project" value="TreeGrafter"/>
</dbReference>
<evidence type="ECO:0008006" key="5">
    <source>
        <dbReference type="Google" id="ProtNLM"/>
    </source>
</evidence>
<dbReference type="EMBL" id="JAODUO010000211">
    <property type="protein sequence ID" value="KAK2186176.1"/>
    <property type="molecule type" value="Genomic_DNA"/>
</dbReference>
<reference evidence="3" key="1">
    <citation type="journal article" date="2023" name="Mol. Biol. Evol.">
        <title>Third-Generation Sequencing Reveals the Adaptive Role of the Epigenome in Three Deep-Sea Polychaetes.</title>
        <authorList>
            <person name="Perez M."/>
            <person name="Aroh O."/>
            <person name="Sun Y."/>
            <person name="Lan Y."/>
            <person name="Juniper S.K."/>
            <person name="Young C.R."/>
            <person name="Angers B."/>
            <person name="Qian P.Y."/>
        </authorList>
    </citation>
    <scope>NUCLEOTIDE SEQUENCE</scope>
    <source>
        <strain evidence="3">R07B-5</strain>
    </source>
</reference>
<dbReference type="InterPro" id="IPR026784">
    <property type="entry name" value="Coact_PPARg"/>
</dbReference>
<dbReference type="InterPro" id="IPR029060">
    <property type="entry name" value="PIN-like_dom_sf"/>
</dbReference>
<accession>A0AAD9P1B3</accession>
<organism evidence="3 4">
    <name type="scientific">Ridgeia piscesae</name>
    <name type="common">Tubeworm</name>
    <dbReference type="NCBI Taxonomy" id="27915"/>
    <lineage>
        <taxon>Eukaryota</taxon>
        <taxon>Metazoa</taxon>
        <taxon>Spiralia</taxon>
        <taxon>Lophotrochozoa</taxon>
        <taxon>Annelida</taxon>
        <taxon>Polychaeta</taxon>
        <taxon>Sedentaria</taxon>
        <taxon>Canalipalpata</taxon>
        <taxon>Sabellida</taxon>
        <taxon>Siboglinidae</taxon>
        <taxon>Ridgeia</taxon>
    </lineage>
</organism>